<dbReference type="PANTHER" id="PTHR35706">
    <property type="entry name" value="F14O23.11 PROTEIN"/>
    <property type="match status" value="1"/>
</dbReference>
<evidence type="ECO:0000313" key="3">
    <source>
        <dbReference type="Proteomes" id="UP000218209"/>
    </source>
</evidence>
<sequence length="211" mass="21886">MTYCPSAALAVRLARRTTNSNPLWWSTAAAPPPPTPAPCAATTAATAHLRHAASVSVVARVGAPSFAPFCVAPRPGPRGGGRGAPRGTVVPPTRSARSSSSTVGADADGTAGGPPSEAQVTAALNDINERFSEARLLLGEARDALGSVYFEDDFKDAQEAVAHTLEAWNALLASVSSDPNTAGELRRSTGQKMKQLDEELKTMTDALIHDD</sequence>
<gene>
    <name evidence="2" type="ORF">BU14_0333s0013</name>
</gene>
<organism evidence="2 3">
    <name type="scientific">Porphyra umbilicalis</name>
    <name type="common">Purple laver</name>
    <name type="synonym">Red alga</name>
    <dbReference type="NCBI Taxonomy" id="2786"/>
    <lineage>
        <taxon>Eukaryota</taxon>
        <taxon>Rhodophyta</taxon>
        <taxon>Bangiophyceae</taxon>
        <taxon>Bangiales</taxon>
        <taxon>Bangiaceae</taxon>
        <taxon>Porphyra</taxon>
    </lineage>
</organism>
<evidence type="ECO:0000256" key="1">
    <source>
        <dbReference type="SAM" id="MobiDB-lite"/>
    </source>
</evidence>
<evidence type="ECO:0000313" key="2">
    <source>
        <dbReference type="EMBL" id="OSX73625.1"/>
    </source>
</evidence>
<proteinExistence type="predicted"/>
<dbReference type="InterPro" id="IPR053325">
    <property type="entry name" value="H3-Acetyl_Activator"/>
</dbReference>
<dbReference type="PANTHER" id="PTHR35706:SF1">
    <property type="entry name" value="EMBRYOGENESIS-LIKE PROTEIN"/>
    <property type="match status" value="1"/>
</dbReference>
<keyword evidence="3" id="KW-1185">Reference proteome</keyword>
<name>A0A1X6NYK8_PORUM</name>
<reference evidence="2 3" key="1">
    <citation type="submission" date="2017-03" db="EMBL/GenBank/DDBJ databases">
        <title>WGS assembly of Porphyra umbilicalis.</title>
        <authorList>
            <person name="Brawley S.H."/>
            <person name="Blouin N.A."/>
            <person name="Ficko-Blean E."/>
            <person name="Wheeler G.L."/>
            <person name="Lohr M."/>
            <person name="Goodson H.V."/>
            <person name="Jenkins J.W."/>
            <person name="Blaby-Haas C.E."/>
            <person name="Helliwell K.E."/>
            <person name="Chan C."/>
            <person name="Marriage T."/>
            <person name="Bhattacharya D."/>
            <person name="Klein A.S."/>
            <person name="Badis Y."/>
            <person name="Brodie J."/>
            <person name="Cao Y."/>
            <person name="Collen J."/>
            <person name="Dittami S.M."/>
            <person name="Gachon C.M."/>
            <person name="Green B.R."/>
            <person name="Karpowicz S."/>
            <person name="Kim J.W."/>
            <person name="Kudahl U."/>
            <person name="Lin S."/>
            <person name="Michel G."/>
            <person name="Mittag M."/>
            <person name="Olson B.J."/>
            <person name="Pangilinan J."/>
            <person name="Peng Y."/>
            <person name="Qiu H."/>
            <person name="Shu S."/>
            <person name="Singer J.T."/>
            <person name="Smith A.G."/>
            <person name="Sprecher B.N."/>
            <person name="Wagner V."/>
            <person name="Wang W."/>
            <person name="Wang Z.-Y."/>
            <person name="Yan J."/>
            <person name="Yarish C."/>
            <person name="Zoeuner-Riek S."/>
            <person name="Zhuang Y."/>
            <person name="Zou Y."/>
            <person name="Lindquist E.A."/>
            <person name="Grimwood J."/>
            <person name="Barry K."/>
            <person name="Rokhsar D.S."/>
            <person name="Schmutz J."/>
            <person name="Stiller J.W."/>
            <person name="Grossman A.R."/>
            <person name="Prochnik S.E."/>
        </authorList>
    </citation>
    <scope>NUCLEOTIDE SEQUENCE [LARGE SCALE GENOMIC DNA]</scope>
    <source>
        <strain evidence="2">4086291</strain>
    </source>
</reference>
<dbReference type="AlphaFoldDB" id="A0A1X6NYK8"/>
<protein>
    <submittedName>
        <fullName evidence="2">Uncharacterized protein</fullName>
    </submittedName>
</protein>
<dbReference type="Proteomes" id="UP000218209">
    <property type="component" value="Unassembled WGS sequence"/>
</dbReference>
<feature type="region of interest" description="Disordered" evidence="1">
    <location>
        <begin position="73"/>
        <end position="117"/>
    </location>
</feature>
<feature type="region of interest" description="Disordered" evidence="1">
    <location>
        <begin position="178"/>
        <end position="197"/>
    </location>
</feature>
<accession>A0A1X6NYK8</accession>
<feature type="compositionally biased region" description="Low complexity" evidence="1">
    <location>
        <begin position="85"/>
        <end position="109"/>
    </location>
</feature>
<dbReference type="EMBL" id="KV918985">
    <property type="protein sequence ID" value="OSX73625.1"/>
    <property type="molecule type" value="Genomic_DNA"/>
</dbReference>
<dbReference type="OrthoDB" id="273230at2759"/>